<keyword evidence="1" id="KW-0677">Repeat</keyword>
<protein>
    <submittedName>
        <fullName evidence="5">Uncharacterized protein</fullName>
    </submittedName>
</protein>
<dbReference type="PANTHER" id="PTHR24171">
    <property type="entry name" value="ANKYRIN REPEAT DOMAIN-CONTAINING PROTEIN 39-RELATED"/>
    <property type="match status" value="1"/>
</dbReference>
<feature type="compositionally biased region" description="Pro residues" evidence="4">
    <location>
        <begin position="28"/>
        <end position="53"/>
    </location>
</feature>
<dbReference type="OrthoDB" id="1577640at2759"/>
<sequence>MLPWAPAATSSPTSSAPLRATPRALFPRLPPPPYHPPPPPPPLLSVRPRPAPRALPSDGDVFWEEPDDGSGSDDEDEAEQQETQRRSFSSFPSPSLFSRLDAARRQEQREEQELRGEIEVLLTPEEMAILDQNKTADIAKISSLKWHPLHSYALALQIPFMDRLLDSGVDINLLDKDGFTPLHKAVIGKKEAVISHLLRRGANPHVRDRDGATPLHYAVQVGALQTVKLLIKNRVDVNVADNDGWTPLHLAIQSRNRDIAKILLVNGADKTRRTKDGRTALDISLCFGRDFKSYDLAKLVKLVPANRKM</sequence>
<feature type="compositionally biased region" description="Acidic residues" evidence="4">
    <location>
        <begin position="61"/>
        <end position="80"/>
    </location>
</feature>
<dbReference type="PROSITE" id="PS50088">
    <property type="entry name" value="ANK_REPEAT"/>
    <property type="match status" value="3"/>
</dbReference>
<dbReference type="SUPFAM" id="SSF48403">
    <property type="entry name" value="Ankyrin repeat"/>
    <property type="match status" value="1"/>
</dbReference>
<evidence type="ECO:0000256" key="4">
    <source>
        <dbReference type="SAM" id="MobiDB-lite"/>
    </source>
</evidence>
<gene>
    <name evidence="5" type="ORF">E2562_025759</name>
</gene>
<evidence type="ECO:0000256" key="2">
    <source>
        <dbReference type="ARBA" id="ARBA00023043"/>
    </source>
</evidence>
<dbReference type="Pfam" id="PF12796">
    <property type="entry name" value="Ank_2"/>
    <property type="match status" value="1"/>
</dbReference>
<feature type="repeat" description="ANK" evidence="3">
    <location>
        <begin position="210"/>
        <end position="242"/>
    </location>
</feature>
<feature type="region of interest" description="Disordered" evidence="4">
    <location>
        <begin position="1"/>
        <end position="95"/>
    </location>
</feature>
<accession>A0A6G1CRR9</accession>
<reference evidence="5 6" key="1">
    <citation type="submission" date="2019-11" db="EMBL/GenBank/DDBJ databases">
        <title>Whole genome sequence of Oryza granulata.</title>
        <authorList>
            <person name="Li W."/>
        </authorList>
    </citation>
    <scope>NUCLEOTIDE SEQUENCE [LARGE SCALE GENOMIC DNA]</scope>
    <source>
        <strain evidence="6">cv. Menghai</strain>
        <tissue evidence="5">Leaf</tissue>
    </source>
</reference>
<dbReference type="SMART" id="SM00248">
    <property type="entry name" value="ANK"/>
    <property type="match status" value="4"/>
</dbReference>
<dbReference type="InterPro" id="IPR002110">
    <property type="entry name" value="Ankyrin_rpt"/>
</dbReference>
<feature type="repeat" description="ANK" evidence="3">
    <location>
        <begin position="243"/>
        <end position="275"/>
    </location>
</feature>
<evidence type="ECO:0000256" key="3">
    <source>
        <dbReference type="PROSITE-ProRule" id="PRU00023"/>
    </source>
</evidence>
<evidence type="ECO:0000313" key="6">
    <source>
        <dbReference type="Proteomes" id="UP000479710"/>
    </source>
</evidence>
<feature type="compositionally biased region" description="Low complexity" evidence="4">
    <location>
        <begin position="86"/>
        <end position="95"/>
    </location>
</feature>
<dbReference type="PRINTS" id="PR01415">
    <property type="entry name" value="ANKYRIN"/>
</dbReference>
<dbReference type="Proteomes" id="UP000479710">
    <property type="component" value="Unassembled WGS sequence"/>
</dbReference>
<dbReference type="EMBL" id="SPHZ02000008">
    <property type="protein sequence ID" value="KAF0903178.1"/>
    <property type="molecule type" value="Genomic_DNA"/>
</dbReference>
<dbReference type="GO" id="GO:0004842">
    <property type="term" value="F:ubiquitin-protein transferase activity"/>
    <property type="evidence" value="ECO:0007669"/>
    <property type="project" value="TreeGrafter"/>
</dbReference>
<dbReference type="PROSITE" id="PS50297">
    <property type="entry name" value="ANK_REP_REGION"/>
    <property type="match status" value="3"/>
</dbReference>
<name>A0A6G1CRR9_9ORYZ</name>
<dbReference type="Gene3D" id="1.25.40.20">
    <property type="entry name" value="Ankyrin repeat-containing domain"/>
    <property type="match status" value="2"/>
</dbReference>
<comment type="caution">
    <text evidence="5">The sequence shown here is derived from an EMBL/GenBank/DDBJ whole genome shotgun (WGS) entry which is preliminary data.</text>
</comment>
<dbReference type="Pfam" id="PF13637">
    <property type="entry name" value="Ank_4"/>
    <property type="match status" value="1"/>
</dbReference>
<feature type="repeat" description="ANK" evidence="3">
    <location>
        <begin position="177"/>
        <end position="209"/>
    </location>
</feature>
<evidence type="ECO:0000256" key="1">
    <source>
        <dbReference type="ARBA" id="ARBA00022737"/>
    </source>
</evidence>
<organism evidence="5 6">
    <name type="scientific">Oryza meyeriana var. granulata</name>
    <dbReference type="NCBI Taxonomy" id="110450"/>
    <lineage>
        <taxon>Eukaryota</taxon>
        <taxon>Viridiplantae</taxon>
        <taxon>Streptophyta</taxon>
        <taxon>Embryophyta</taxon>
        <taxon>Tracheophyta</taxon>
        <taxon>Spermatophyta</taxon>
        <taxon>Magnoliopsida</taxon>
        <taxon>Liliopsida</taxon>
        <taxon>Poales</taxon>
        <taxon>Poaceae</taxon>
        <taxon>BOP clade</taxon>
        <taxon>Oryzoideae</taxon>
        <taxon>Oryzeae</taxon>
        <taxon>Oryzinae</taxon>
        <taxon>Oryza</taxon>
        <taxon>Oryza meyeriana</taxon>
    </lineage>
</organism>
<evidence type="ECO:0000313" key="5">
    <source>
        <dbReference type="EMBL" id="KAF0903178.1"/>
    </source>
</evidence>
<dbReference type="AlphaFoldDB" id="A0A6G1CRR9"/>
<keyword evidence="6" id="KW-1185">Reference proteome</keyword>
<dbReference type="GO" id="GO:0085020">
    <property type="term" value="P:protein K6-linked ubiquitination"/>
    <property type="evidence" value="ECO:0007669"/>
    <property type="project" value="TreeGrafter"/>
</dbReference>
<keyword evidence="2 3" id="KW-0040">ANK repeat</keyword>
<feature type="compositionally biased region" description="Low complexity" evidence="4">
    <location>
        <begin position="1"/>
        <end position="27"/>
    </location>
</feature>
<proteinExistence type="predicted"/>
<dbReference type="InterPro" id="IPR036770">
    <property type="entry name" value="Ankyrin_rpt-contain_sf"/>
</dbReference>